<dbReference type="InterPro" id="IPR029058">
    <property type="entry name" value="AB_hydrolase_fold"/>
</dbReference>
<dbReference type="STRING" id="234267.Acid_1787"/>
<dbReference type="eggNOG" id="COG1075">
    <property type="taxonomic scope" value="Bacteria"/>
</dbReference>
<gene>
    <name evidence="2" type="ordered locus">Acid_1787</name>
</gene>
<feature type="domain" description="AB hydrolase-1" evidence="1">
    <location>
        <begin position="118"/>
        <end position="166"/>
    </location>
</feature>
<dbReference type="SUPFAM" id="SSF53474">
    <property type="entry name" value="alpha/beta-Hydrolases"/>
    <property type="match status" value="1"/>
</dbReference>
<dbReference type="AlphaFoldDB" id="Q027N0"/>
<reference evidence="2" key="1">
    <citation type="submission" date="2006-10" db="EMBL/GenBank/DDBJ databases">
        <title>Complete sequence of Solibacter usitatus Ellin6076.</title>
        <authorList>
            <consortium name="US DOE Joint Genome Institute"/>
            <person name="Copeland A."/>
            <person name="Lucas S."/>
            <person name="Lapidus A."/>
            <person name="Barry K."/>
            <person name="Detter J.C."/>
            <person name="Glavina del Rio T."/>
            <person name="Hammon N."/>
            <person name="Israni S."/>
            <person name="Dalin E."/>
            <person name="Tice H."/>
            <person name="Pitluck S."/>
            <person name="Thompson L.S."/>
            <person name="Brettin T."/>
            <person name="Bruce D."/>
            <person name="Han C."/>
            <person name="Tapia R."/>
            <person name="Gilna P."/>
            <person name="Schmutz J."/>
            <person name="Larimer F."/>
            <person name="Land M."/>
            <person name="Hauser L."/>
            <person name="Kyrpides N."/>
            <person name="Mikhailova N."/>
            <person name="Janssen P.H."/>
            <person name="Kuske C.R."/>
            <person name="Richardson P."/>
        </authorList>
    </citation>
    <scope>NUCLEOTIDE SEQUENCE</scope>
    <source>
        <strain evidence="2">Ellin6076</strain>
    </source>
</reference>
<dbReference type="OrthoDB" id="9775557at2"/>
<organism evidence="2">
    <name type="scientific">Solibacter usitatus (strain Ellin6076)</name>
    <dbReference type="NCBI Taxonomy" id="234267"/>
    <lineage>
        <taxon>Bacteria</taxon>
        <taxon>Pseudomonadati</taxon>
        <taxon>Acidobacteriota</taxon>
        <taxon>Terriglobia</taxon>
        <taxon>Bryobacterales</taxon>
        <taxon>Solibacteraceae</taxon>
        <taxon>Candidatus Solibacter</taxon>
    </lineage>
</organism>
<dbReference type="HOGENOM" id="CLU_071821_1_0_0"/>
<dbReference type="Gene3D" id="3.40.50.1820">
    <property type="entry name" value="alpha/beta hydrolase"/>
    <property type="match status" value="1"/>
</dbReference>
<evidence type="ECO:0000259" key="1">
    <source>
        <dbReference type="Pfam" id="PF00561"/>
    </source>
</evidence>
<dbReference type="InParanoid" id="Q027N0"/>
<name>Q027N0_SOLUE</name>
<accession>Q027N0</accession>
<dbReference type="Pfam" id="PF00561">
    <property type="entry name" value="Abhydrolase_1"/>
    <property type="match status" value="1"/>
</dbReference>
<evidence type="ECO:0000313" key="2">
    <source>
        <dbReference type="EMBL" id="ABJ82777.1"/>
    </source>
</evidence>
<dbReference type="PANTHER" id="PTHR37946:SF1">
    <property type="entry name" value="SLL1969 PROTEIN"/>
    <property type="match status" value="1"/>
</dbReference>
<dbReference type="EMBL" id="CP000473">
    <property type="protein sequence ID" value="ABJ82777.1"/>
    <property type="molecule type" value="Genomic_DNA"/>
</dbReference>
<dbReference type="ESTHER" id="solue-q027n0">
    <property type="family name" value="AlphaBeta_hydrolase"/>
</dbReference>
<protein>
    <submittedName>
        <fullName evidence="2">PGAP1 family protein</fullName>
    </submittedName>
</protein>
<dbReference type="PANTHER" id="PTHR37946">
    <property type="entry name" value="SLL1969 PROTEIN"/>
    <property type="match status" value="1"/>
</dbReference>
<sequence>MSARRAGSSKPDEEVRRLNESVSLPIWNEMLVGIEMVYLRLSPVYWGFTIPPGDGSAVVVIPGFLLTDLYLTEFRSWINRIGYKAYFSGIGLNAECPNLLLQNKLRATIDRAYEETGRKIHLVGHSLGGVIARSAASQMPDRIASVITMGSPFRGVTLHHSIHQAAKLVRSQILERHGQNVLPECYTAACTCNFLESLVVRMPKSVRQTAIYTRSDGIVDWRVCMTGDPEVDFEVSATHIGLAFNPIVFDVVAHRLAGKSPANWPQMNADKRG</sequence>
<dbReference type="InterPro" id="IPR000073">
    <property type="entry name" value="AB_hydrolase_1"/>
</dbReference>
<proteinExistence type="predicted"/>
<dbReference type="KEGG" id="sus:Acid_1787"/>